<gene>
    <name evidence="2" type="ORF">GLOTRDRAFT_15762</name>
</gene>
<dbReference type="EMBL" id="KB469297">
    <property type="protein sequence ID" value="EPQ59914.1"/>
    <property type="molecule type" value="Genomic_DNA"/>
</dbReference>
<dbReference type="eggNOG" id="ENOG502SAUS">
    <property type="taxonomic scope" value="Eukaryota"/>
</dbReference>
<accession>S7S2C0</accession>
<dbReference type="GO" id="GO:0016747">
    <property type="term" value="F:acyltransferase activity, transferring groups other than amino-acyl groups"/>
    <property type="evidence" value="ECO:0007669"/>
    <property type="project" value="InterPro"/>
</dbReference>
<dbReference type="SUPFAM" id="SSF55729">
    <property type="entry name" value="Acyl-CoA N-acyltransferases (Nat)"/>
    <property type="match status" value="1"/>
</dbReference>
<evidence type="ECO:0000313" key="2">
    <source>
        <dbReference type="EMBL" id="EPQ59914.1"/>
    </source>
</evidence>
<dbReference type="Pfam" id="PF00583">
    <property type="entry name" value="Acetyltransf_1"/>
    <property type="match status" value="1"/>
</dbReference>
<dbReference type="RefSeq" id="XP_007861621.1">
    <property type="nucleotide sequence ID" value="XM_007863430.1"/>
</dbReference>
<dbReference type="InterPro" id="IPR051822">
    <property type="entry name" value="Glycosyl_Hydrolase_84"/>
</dbReference>
<dbReference type="Gene3D" id="3.40.630.30">
    <property type="match status" value="1"/>
</dbReference>
<protein>
    <recommendedName>
        <fullName evidence="1">N-acetyltransferase domain-containing protein</fullName>
    </recommendedName>
</protein>
<proteinExistence type="predicted"/>
<dbReference type="PANTHER" id="PTHR13170:SF16">
    <property type="entry name" value="PROTEIN O-GLCNACASE"/>
    <property type="match status" value="1"/>
</dbReference>
<name>S7S2C0_GLOTA</name>
<dbReference type="PANTHER" id="PTHR13170">
    <property type="entry name" value="O-GLCNACASE"/>
    <property type="match status" value="1"/>
</dbReference>
<dbReference type="STRING" id="670483.S7S2C0"/>
<dbReference type="InterPro" id="IPR000182">
    <property type="entry name" value="GNAT_dom"/>
</dbReference>
<sequence length="204" mass="23145">MTIVIREARLSDAPSLSKICLCTGNAGESAEGLHKYGELPGLVYALPYVNLPTTFGFVLENKEAEEVVGYILGSTDTRTFEQVAEDRWWPPLREKYPVQSPAYLEGKAEDQRYIRLLQKMHTAPDACIEFSPAHLHIDILADFQRQGWGRKLMDRAIQYLKEQGLNAVWLGLDTRNENARRFYSRLGFRDIPSAPNGNMGLHFS</sequence>
<dbReference type="PROSITE" id="PS51186">
    <property type="entry name" value="GNAT"/>
    <property type="match status" value="1"/>
</dbReference>
<keyword evidence="3" id="KW-1185">Reference proteome</keyword>
<organism evidence="2 3">
    <name type="scientific">Gloeophyllum trabeum (strain ATCC 11539 / FP-39264 / Madison 617)</name>
    <name type="common">Brown rot fungus</name>
    <dbReference type="NCBI Taxonomy" id="670483"/>
    <lineage>
        <taxon>Eukaryota</taxon>
        <taxon>Fungi</taxon>
        <taxon>Dikarya</taxon>
        <taxon>Basidiomycota</taxon>
        <taxon>Agaricomycotina</taxon>
        <taxon>Agaricomycetes</taxon>
        <taxon>Gloeophyllales</taxon>
        <taxon>Gloeophyllaceae</taxon>
        <taxon>Gloeophyllum</taxon>
    </lineage>
</organism>
<feature type="non-terminal residue" evidence="2">
    <location>
        <position position="204"/>
    </location>
</feature>
<dbReference type="AlphaFoldDB" id="S7S2C0"/>
<dbReference type="Proteomes" id="UP000030669">
    <property type="component" value="Unassembled WGS sequence"/>
</dbReference>
<dbReference type="OMA" id="YQRKGWG"/>
<reference evidence="2 3" key="1">
    <citation type="journal article" date="2012" name="Science">
        <title>The Paleozoic origin of enzymatic lignin decomposition reconstructed from 31 fungal genomes.</title>
        <authorList>
            <person name="Floudas D."/>
            <person name="Binder M."/>
            <person name="Riley R."/>
            <person name="Barry K."/>
            <person name="Blanchette R.A."/>
            <person name="Henrissat B."/>
            <person name="Martinez A.T."/>
            <person name="Otillar R."/>
            <person name="Spatafora J.W."/>
            <person name="Yadav J.S."/>
            <person name="Aerts A."/>
            <person name="Benoit I."/>
            <person name="Boyd A."/>
            <person name="Carlson A."/>
            <person name="Copeland A."/>
            <person name="Coutinho P.M."/>
            <person name="de Vries R.P."/>
            <person name="Ferreira P."/>
            <person name="Findley K."/>
            <person name="Foster B."/>
            <person name="Gaskell J."/>
            <person name="Glotzer D."/>
            <person name="Gorecki P."/>
            <person name="Heitman J."/>
            <person name="Hesse C."/>
            <person name="Hori C."/>
            <person name="Igarashi K."/>
            <person name="Jurgens J.A."/>
            <person name="Kallen N."/>
            <person name="Kersten P."/>
            <person name="Kohler A."/>
            <person name="Kuees U."/>
            <person name="Kumar T.K.A."/>
            <person name="Kuo A."/>
            <person name="LaButti K."/>
            <person name="Larrondo L.F."/>
            <person name="Lindquist E."/>
            <person name="Ling A."/>
            <person name="Lombard V."/>
            <person name="Lucas S."/>
            <person name="Lundell T."/>
            <person name="Martin R."/>
            <person name="McLaughlin D.J."/>
            <person name="Morgenstern I."/>
            <person name="Morin E."/>
            <person name="Murat C."/>
            <person name="Nagy L.G."/>
            <person name="Nolan M."/>
            <person name="Ohm R.A."/>
            <person name="Patyshakuliyeva A."/>
            <person name="Rokas A."/>
            <person name="Ruiz-Duenas F.J."/>
            <person name="Sabat G."/>
            <person name="Salamov A."/>
            <person name="Samejima M."/>
            <person name="Schmutz J."/>
            <person name="Slot J.C."/>
            <person name="St John F."/>
            <person name="Stenlid J."/>
            <person name="Sun H."/>
            <person name="Sun S."/>
            <person name="Syed K."/>
            <person name="Tsang A."/>
            <person name="Wiebenga A."/>
            <person name="Young D."/>
            <person name="Pisabarro A."/>
            <person name="Eastwood D.C."/>
            <person name="Martin F."/>
            <person name="Cullen D."/>
            <person name="Grigoriev I.V."/>
            <person name="Hibbett D.S."/>
        </authorList>
    </citation>
    <scope>NUCLEOTIDE SEQUENCE [LARGE SCALE GENOMIC DNA]</scope>
    <source>
        <strain evidence="2 3">ATCC 11539</strain>
    </source>
</reference>
<dbReference type="HOGENOM" id="CLU_086044_1_0_1"/>
<feature type="domain" description="N-acetyltransferase" evidence="1">
    <location>
        <begin position="75"/>
        <end position="204"/>
    </location>
</feature>
<dbReference type="OrthoDB" id="9975416at2759"/>
<evidence type="ECO:0000313" key="3">
    <source>
        <dbReference type="Proteomes" id="UP000030669"/>
    </source>
</evidence>
<dbReference type="InterPro" id="IPR016181">
    <property type="entry name" value="Acyl_CoA_acyltransferase"/>
</dbReference>
<evidence type="ECO:0000259" key="1">
    <source>
        <dbReference type="PROSITE" id="PS51186"/>
    </source>
</evidence>
<dbReference type="CDD" id="cd04301">
    <property type="entry name" value="NAT_SF"/>
    <property type="match status" value="1"/>
</dbReference>
<dbReference type="GeneID" id="19304893"/>
<dbReference type="KEGG" id="gtr:GLOTRDRAFT_15762"/>